<dbReference type="InterPro" id="IPR000792">
    <property type="entry name" value="Tscrpt_reg_LuxR_C"/>
</dbReference>
<dbReference type="Proteomes" id="UP001187066">
    <property type="component" value="Unassembled WGS sequence"/>
</dbReference>
<reference evidence="3 4" key="1">
    <citation type="submission" date="2023-10" db="EMBL/GenBank/DDBJ databases">
        <authorList>
            <person name="Dale J."/>
        </authorList>
    </citation>
    <scope>NUCLEOTIDE SEQUENCE [LARGE SCALE GENOMIC DNA]</scope>
    <source>
        <strain evidence="3 4">2023EL-00970</strain>
    </source>
</reference>
<evidence type="ECO:0000313" key="4">
    <source>
        <dbReference type="Proteomes" id="UP001187066"/>
    </source>
</evidence>
<accession>A0ABU4E223</accession>
<protein>
    <submittedName>
        <fullName evidence="3">LuxR C-terminal-related transcriptional regulator</fullName>
    </submittedName>
</protein>
<dbReference type="InterPro" id="IPR016032">
    <property type="entry name" value="Sig_transdc_resp-reg_C-effctor"/>
</dbReference>
<dbReference type="PRINTS" id="PR00038">
    <property type="entry name" value="HTHLUXR"/>
</dbReference>
<sequence>MLPNYNRQGIVVSETPLIHTGLQKVVDSHIERMGLLHFIDVKNISSSELMQTSVVIAELGGDEQKLARECEVYYSLITRFREVHWIFLVPRACFARAVEWLMRPETTLLSTCESIETVADAIFLGSQKVDRISHSLLAAGREGSNDEENPPLLTASEKQVLRLLGKGWGINQIAQLLKKSNKTISAQKHSAMRRLSLKTNAEMYGWINSFQGLKELNLLSMHRESQQWNNLAIN</sequence>
<dbReference type="EMBL" id="JAWLOF010000004">
    <property type="protein sequence ID" value="MDV7022592.1"/>
    <property type="molecule type" value="Genomic_DNA"/>
</dbReference>
<dbReference type="SUPFAM" id="SSF46894">
    <property type="entry name" value="C-terminal effector domain of the bipartite response regulators"/>
    <property type="match status" value="1"/>
</dbReference>
<name>A0ABU4E223_9ENTR</name>
<dbReference type="PROSITE" id="PS50043">
    <property type="entry name" value="HTH_LUXR_2"/>
    <property type="match status" value="1"/>
</dbReference>
<comment type="caution">
    <text evidence="3">The sequence shown here is derived from an EMBL/GenBank/DDBJ whole genome shotgun (WGS) entry which is preliminary data.</text>
</comment>
<proteinExistence type="predicted"/>
<dbReference type="RefSeq" id="WP_317677959.1">
    <property type="nucleotide sequence ID" value="NZ_JAWLOF010000004.1"/>
</dbReference>
<dbReference type="SMART" id="SM00421">
    <property type="entry name" value="HTH_LUXR"/>
    <property type="match status" value="1"/>
</dbReference>
<evidence type="ECO:0000256" key="1">
    <source>
        <dbReference type="ARBA" id="ARBA00023125"/>
    </source>
</evidence>
<dbReference type="InterPro" id="IPR036388">
    <property type="entry name" value="WH-like_DNA-bd_sf"/>
</dbReference>
<keyword evidence="4" id="KW-1185">Reference proteome</keyword>
<dbReference type="CDD" id="cd06170">
    <property type="entry name" value="LuxR_C_like"/>
    <property type="match status" value="1"/>
</dbReference>
<feature type="domain" description="HTH luxR-type" evidence="2">
    <location>
        <begin position="146"/>
        <end position="211"/>
    </location>
</feature>
<evidence type="ECO:0000259" key="2">
    <source>
        <dbReference type="PROSITE" id="PS50043"/>
    </source>
</evidence>
<evidence type="ECO:0000313" key="3">
    <source>
        <dbReference type="EMBL" id="MDV7022592.1"/>
    </source>
</evidence>
<organism evidence="3 4">
    <name type="scientific">Atlantibacter subterraneus</name>
    <dbReference type="NCBI Taxonomy" id="255519"/>
    <lineage>
        <taxon>Bacteria</taxon>
        <taxon>Pseudomonadati</taxon>
        <taxon>Pseudomonadota</taxon>
        <taxon>Gammaproteobacteria</taxon>
        <taxon>Enterobacterales</taxon>
        <taxon>Enterobacteriaceae</taxon>
        <taxon>Atlantibacter</taxon>
    </lineage>
</organism>
<keyword evidence="1" id="KW-0238">DNA-binding</keyword>
<dbReference type="Gene3D" id="1.10.10.10">
    <property type="entry name" value="Winged helix-like DNA-binding domain superfamily/Winged helix DNA-binding domain"/>
    <property type="match status" value="1"/>
</dbReference>
<dbReference type="Pfam" id="PF00196">
    <property type="entry name" value="GerE"/>
    <property type="match status" value="1"/>
</dbReference>
<gene>
    <name evidence="3" type="ORF">R4P48_07830</name>
</gene>